<dbReference type="PANTHER" id="PTHR34448:SF3">
    <property type="entry name" value="AMINOPEPTIDASE AMPS"/>
    <property type="match status" value="1"/>
</dbReference>
<name>A0ABN8A276_9BACI</name>
<keyword evidence="7" id="KW-0479">Metal-binding</keyword>
<gene>
    <name evidence="10" type="ORF">BACCIP111883_00028</name>
</gene>
<dbReference type="Pfam" id="PF02073">
    <property type="entry name" value="Peptidase_M29"/>
    <property type="match status" value="1"/>
</dbReference>
<comment type="cofactor">
    <cofactor evidence="3">
        <name>Zn(2+)</name>
        <dbReference type="ChEBI" id="CHEBI:29105"/>
    </cofactor>
</comment>
<dbReference type="Proteomes" id="UP000789833">
    <property type="component" value="Unassembled WGS sequence"/>
</dbReference>
<evidence type="ECO:0000256" key="1">
    <source>
        <dbReference type="ARBA" id="ARBA00001941"/>
    </source>
</evidence>
<proteinExistence type="inferred from homology"/>
<dbReference type="GO" id="GO:0004177">
    <property type="term" value="F:aminopeptidase activity"/>
    <property type="evidence" value="ECO:0007669"/>
    <property type="project" value="UniProtKB-KW"/>
</dbReference>
<evidence type="ECO:0000256" key="4">
    <source>
        <dbReference type="ARBA" id="ARBA00008236"/>
    </source>
</evidence>
<evidence type="ECO:0000256" key="3">
    <source>
        <dbReference type="ARBA" id="ARBA00001947"/>
    </source>
</evidence>
<sequence length="407" mass="45042">MKDKLTKYAELAVTVGVNLQQDQPLVINAPITAAPFVRKVAKIAYNLGAKYVHTEWNDEQLTKITLETATEDSLGTVREWKVKGLEQMAEEGAAFLSIVASNPDLLKEVDSKRVSIANKTQAEAMQQYRKYIQTAKVSWAIVSVPSQEWAAKIYPNLTPEEQISSLWENIFEVTRVNEADPIAAWNTHIDTLQNKLKVFNEKKYKKLYYNGPGTDLTIELPDEQVWLGGGLNNEQGTYFVPNLPTEEVFTLPVKTGVNGVVSSTKPLNLNGNLVENFSFTFKDGKIVEYQAEKGYDALRNILETDEGALYLGEVALVPNSSPVSKQNVIFYNTLYDENASCHLALGSAYPICIEGGAKLSKGELEAKGVNTSMIHVDFMIGSARLNITGETPNGEKEPILVDGEWAN</sequence>
<dbReference type="InterPro" id="IPR035097">
    <property type="entry name" value="M29_N-terminal"/>
</dbReference>
<comment type="caution">
    <text evidence="10">The sequence shown here is derived from an EMBL/GenBank/DDBJ whole genome shotgun (WGS) entry which is preliminary data.</text>
</comment>
<dbReference type="EC" id="3.4.11.-" evidence="10"/>
<evidence type="ECO:0000256" key="7">
    <source>
        <dbReference type="ARBA" id="ARBA00022723"/>
    </source>
</evidence>
<keyword evidence="11" id="KW-1185">Reference proteome</keyword>
<evidence type="ECO:0000313" key="10">
    <source>
        <dbReference type="EMBL" id="CAG9619261.1"/>
    </source>
</evidence>
<dbReference type="InterPro" id="IPR000787">
    <property type="entry name" value="Peptidase_M29"/>
</dbReference>
<reference evidence="10 11" key="1">
    <citation type="submission" date="2021-10" db="EMBL/GenBank/DDBJ databases">
        <authorList>
            <person name="Criscuolo A."/>
        </authorList>
    </citation>
    <scope>NUCLEOTIDE SEQUENCE [LARGE SCALE GENOMIC DNA]</scope>
    <source>
        <strain evidence="11">CIP 111883</strain>
    </source>
</reference>
<dbReference type="SUPFAM" id="SSF144052">
    <property type="entry name" value="Thermophilic metalloprotease-like"/>
    <property type="match status" value="1"/>
</dbReference>
<evidence type="ECO:0000256" key="5">
    <source>
        <dbReference type="ARBA" id="ARBA00022438"/>
    </source>
</evidence>
<dbReference type="PRINTS" id="PR00919">
    <property type="entry name" value="THERMOPTASE"/>
</dbReference>
<comment type="cofactor">
    <cofactor evidence="2">
        <name>Mg(2+)</name>
        <dbReference type="ChEBI" id="CHEBI:18420"/>
    </cofactor>
</comment>
<keyword evidence="6" id="KW-0645">Protease</keyword>
<keyword evidence="5 10" id="KW-0031">Aminopeptidase</keyword>
<keyword evidence="8 10" id="KW-0378">Hydrolase</keyword>
<dbReference type="PANTHER" id="PTHR34448">
    <property type="entry name" value="AMINOPEPTIDASE"/>
    <property type="match status" value="1"/>
</dbReference>
<organism evidence="10 11">
    <name type="scientific">Sutcliffiella rhizosphaerae</name>
    <dbReference type="NCBI Taxonomy" id="2880967"/>
    <lineage>
        <taxon>Bacteria</taxon>
        <taxon>Bacillati</taxon>
        <taxon>Bacillota</taxon>
        <taxon>Bacilli</taxon>
        <taxon>Bacillales</taxon>
        <taxon>Bacillaceae</taxon>
        <taxon>Sutcliffiella</taxon>
    </lineage>
</organism>
<comment type="cofactor">
    <cofactor evidence="1">
        <name>Co(2+)</name>
        <dbReference type="ChEBI" id="CHEBI:48828"/>
    </cofactor>
</comment>
<keyword evidence="9" id="KW-0482">Metalloprotease</keyword>
<dbReference type="EMBL" id="CAKJTJ010000001">
    <property type="protein sequence ID" value="CAG9619261.1"/>
    <property type="molecule type" value="Genomic_DNA"/>
</dbReference>
<evidence type="ECO:0000256" key="8">
    <source>
        <dbReference type="ARBA" id="ARBA00022801"/>
    </source>
</evidence>
<dbReference type="InterPro" id="IPR052170">
    <property type="entry name" value="M29_Exopeptidase"/>
</dbReference>
<protein>
    <submittedName>
        <fullName evidence="10">Aminopeptidase 2</fullName>
        <ecNumber evidence="10">3.4.11.-</ecNumber>
    </submittedName>
</protein>
<accession>A0ABN8A276</accession>
<evidence type="ECO:0000256" key="2">
    <source>
        <dbReference type="ARBA" id="ARBA00001946"/>
    </source>
</evidence>
<evidence type="ECO:0000256" key="6">
    <source>
        <dbReference type="ARBA" id="ARBA00022670"/>
    </source>
</evidence>
<dbReference type="Gene3D" id="3.40.1830.10">
    <property type="entry name" value="Thermophilic metalloprotease (M29)"/>
    <property type="match status" value="1"/>
</dbReference>
<comment type="similarity">
    <text evidence="4">Belongs to the peptidase M29 family.</text>
</comment>
<evidence type="ECO:0000256" key="9">
    <source>
        <dbReference type="ARBA" id="ARBA00023049"/>
    </source>
</evidence>
<evidence type="ECO:0000313" key="11">
    <source>
        <dbReference type="Proteomes" id="UP000789833"/>
    </source>
</evidence>